<keyword evidence="4 7" id="KW-0436">Ligase</keyword>
<dbReference type="InterPro" id="IPR045864">
    <property type="entry name" value="aa-tRNA-synth_II/BPL/LPL"/>
</dbReference>
<comment type="catalytic activity">
    <reaction evidence="3 4">
        <text>tRNA(His) + L-histidine + ATP = L-histidyl-tRNA(His) + AMP + diphosphate + H(+)</text>
        <dbReference type="Rhea" id="RHEA:17313"/>
        <dbReference type="Rhea" id="RHEA-COMP:9665"/>
        <dbReference type="Rhea" id="RHEA-COMP:9689"/>
        <dbReference type="ChEBI" id="CHEBI:15378"/>
        <dbReference type="ChEBI" id="CHEBI:30616"/>
        <dbReference type="ChEBI" id="CHEBI:33019"/>
        <dbReference type="ChEBI" id="CHEBI:57595"/>
        <dbReference type="ChEBI" id="CHEBI:78442"/>
        <dbReference type="ChEBI" id="CHEBI:78527"/>
        <dbReference type="ChEBI" id="CHEBI:456215"/>
        <dbReference type="EC" id="6.1.1.21"/>
    </reaction>
</comment>
<feature type="domain" description="Aminoacyl-transfer RNA synthetases class-II family profile" evidence="6">
    <location>
        <begin position="1"/>
        <end position="313"/>
    </location>
</feature>
<accession>A0A1Z1MJ92</accession>
<dbReference type="NCBIfam" id="TIGR00442">
    <property type="entry name" value="hisS"/>
    <property type="match status" value="1"/>
</dbReference>
<dbReference type="PROSITE" id="PS50862">
    <property type="entry name" value="AA_TRNA_LIGASE_II"/>
    <property type="match status" value="1"/>
</dbReference>
<evidence type="ECO:0000259" key="6">
    <source>
        <dbReference type="PROSITE" id="PS50862"/>
    </source>
</evidence>
<evidence type="ECO:0000313" key="7">
    <source>
        <dbReference type="EMBL" id="ARW65885.1"/>
    </source>
</evidence>
<keyword evidence="2 4" id="KW-0547">Nucleotide-binding</keyword>
<dbReference type="GO" id="GO:0004821">
    <property type="term" value="F:histidine-tRNA ligase activity"/>
    <property type="evidence" value="ECO:0007669"/>
    <property type="project" value="UniProtKB-UniRule"/>
</dbReference>
<dbReference type="InterPro" id="IPR015807">
    <property type="entry name" value="His-tRNA-ligase"/>
</dbReference>
<keyword evidence="4" id="KW-0067">ATP-binding</keyword>
<dbReference type="EC" id="6.1.1.21" evidence="4"/>
<dbReference type="InterPro" id="IPR004154">
    <property type="entry name" value="Anticodon-bd"/>
</dbReference>
<evidence type="ECO:0000256" key="1">
    <source>
        <dbReference type="ARBA" id="ARBA00008226"/>
    </source>
</evidence>
<feature type="binding site" evidence="5">
    <location>
        <position position="124"/>
    </location>
    <ligand>
        <name>L-histidine</name>
        <dbReference type="ChEBI" id="CHEBI:57595"/>
    </ligand>
</feature>
<dbReference type="AlphaFoldDB" id="A0A1Z1MJ92"/>
<dbReference type="InterPro" id="IPR036621">
    <property type="entry name" value="Anticodon-bd_dom_sf"/>
</dbReference>
<dbReference type="PANTHER" id="PTHR43707">
    <property type="entry name" value="HISTIDYL-TRNA SYNTHETASE"/>
    <property type="match status" value="1"/>
</dbReference>
<sequence length="419" mass="49353">MQPLRGTKDILPSDIKIWQNIYDIAKNLLHNYNYKEIRTPILESTDLFEKCIGDFTDIVNKEMYNFKDQSARRVTLRPEGTSSIARAILSNKLYLNNHMNRLWYSGPMFRYERPQQGRQRQFHQLGIECIGSEKPIADIEVIQLAYKILTQLKCNQECSLELNSIGNIKEREMYTEQLTKYLTKYAKELDEDSQRRIHKNPLRILDSKINKTQEILKDGPVLKDYLSIESLKHFDEICENLDYLKIKYNINSYLVRGLDYYNYTAFEIKTQLTHHQNTLCGGGRYDNLIEQLGGPKIPAVGWAIGIERLIILMKQKLNTEIIDKKIYILTEDLYNINFIWDVINILEEYNLQFELDITNINLNKKIRKASKVGAKTCILLRNNEITKKQILIKWLNTGKQQTILFSNLKQYIYYLKTIL</sequence>
<dbReference type="Pfam" id="PF03129">
    <property type="entry name" value="HGTP_anticodon"/>
    <property type="match status" value="1"/>
</dbReference>
<dbReference type="PIRSF" id="PIRSF001549">
    <property type="entry name" value="His-tRNA_synth"/>
    <property type="match status" value="1"/>
</dbReference>
<evidence type="ECO:0000256" key="3">
    <source>
        <dbReference type="ARBA" id="ARBA00047639"/>
    </source>
</evidence>
<dbReference type="GO" id="GO:0009507">
    <property type="term" value="C:chloroplast"/>
    <property type="evidence" value="ECO:0007669"/>
    <property type="project" value="UniProtKB-SubCell"/>
</dbReference>
<keyword evidence="7" id="KW-0934">Plastid</keyword>
<dbReference type="Gene3D" id="3.40.50.800">
    <property type="entry name" value="Anticodon-binding domain"/>
    <property type="match status" value="1"/>
</dbReference>
<feature type="binding site" evidence="5">
    <location>
        <position position="128"/>
    </location>
    <ligand>
        <name>L-histidine</name>
        <dbReference type="ChEBI" id="CHEBI:57595"/>
    </ligand>
</feature>
<dbReference type="SUPFAM" id="SSF55681">
    <property type="entry name" value="Class II aaRS and biotin synthetases"/>
    <property type="match status" value="1"/>
</dbReference>
<dbReference type="HAMAP" id="MF_00127">
    <property type="entry name" value="His_tRNA_synth"/>
    <property type="match status" value="1"/>
</dbReference>
<feature type="binding site" evidence="5">
    <location>
        <position position="256"/>
    </location>
    <ligand>
        <name>L-histidine</name>
        <dbReference type="ChEBI" id="CHEBI:57595"/>
    </ligand>
</feature>
<dbReference type="GeneID" id="33358936"/>
<keyword evidence="7" id="KW-0150">Chloroplast</keyword>
<proteinExistence type="inferred from homology"/>
<dbReference type="Pfam" id="PF13393">
    <property type="entry name" value="tRNA-synt_His"/>
    <property type="match status" value="1"/>
</dbReference>
<comment type="similarity">
    <text evidence="1 4">Belongs to the class-II aminoacyl-tRNA synthetase family.</text>
</comment>
<dbReference type="GO" id="GO:0006427">
    <property type="term" value="P:histidyl-tRNA aminoacylation"/>
    <property type="evidence" value="ECO:0007669"/>
    <property type="project" value="UniProtKB-UniRule"/>
</dbReference>
<dbReference type="GO" id="GO:0005524">
    <property type="term" value="F:ATP binding"/>
    <property type="evidence" value="ECO:0007669"/>
    <property type="project" value="UniProtKB-UniRule"/>
</dbReference>
<evidence type="ECO:0000256" key="2">
    <source>
        <dbReference type="ARBA" id="ARBA00022741"/>
    </source>
</evidence>
<reference evidence="7" key="1">
    <citation type="journal article" date="2017" name="J. Phycol.">
        <title>Analysis of chloroplast genomes and a supermatrix inform reclassification of the Rhodomelaceae (Rhodophyta).</title>
        <authorList>
            <person name="Diaz-Tapia P."/>
            <person name="Maggs C.A."/>
            <person name="West J.A."/>
            <person name="Verbruggen H."/>
        </authorList>
    </citation>
    <scope>NUCLEOTIDE SEQUENCE</scope>
    <source>
        <strain evidence="7">PD931</strain>
    </source>
</reference>
<evidence type="ECO:0000256" key="5">
    <source>
        <dbReference type="PIRSR" id="PIRSR001549-1"/>
    </source>
</evidence>
<evidence type="ECO:0000256" key="4">
    <source>
        <dbReference type="HAMAP-Rule" id="MF_00127"/>
    </source>
</evidence>
<keyword evidence="4" id="KW-0030">Aminoacyl-tRNA synthetase</keyword>
<dbReference type="SUPFAM" id="SSF52954">
    <property type="entry name" value="Class II aaRS ABD-related"/>
    <property type="match status" value="1"/>
</dbReference>
<comment type="subcellular location">
    <subcellularLocation>
        <location evidence="4">Plastid</location>
        <location evidence="4">Chloroplast</location>
    </subcellularLocation>
</comment>
<feature type="binding site" evidence="5">
    <location>
        <position position="110"/>
    </location>
    <ligand>
        <name>L-histidine</name>
        <dbReference type="ChEBI" id="CHEBI:57595"/>
    </ligand>
</feature>
<dbReference type="InterPro" id="IPR004516">
    <property type="entry name" value="HisRS/HisZ"/>
</dbReference>
<organism evidence="7">
    <name type="scientific">Vertebrata australis</name>
    <dbReference type="NCBI Taxonomy" id="1967852"/>
    <lineage>
        <taxon>Eukaryota</taxon>
        <taxon>Rhodophyta</taxon>
        <taxon>Florideophyceae</taxon>
        <taxon>Rhodymeniophycidae</taxon>
        <taxon>Ceramiales</taxon>
        <taxon>Rhodomelaceae</taxon>
        <taxon>Polysiphonioideae</taxon>
        <taxon>Vertebrata</taxon>
    </lineage>
</organism>
<gene>
    <name evidence="7" type="primary">syh</name>
    <name evidence="4" type="synonym">hisS</name>
</gene>
<dbReference type="RefSeq" id="YP_009396699.1">
    <property type="nucleotide sequence ID" value="NC_035283.1"/>
</dbReference>
<feature type="binding site" evidence="5">
    <location>
        <begin position="79"/>
        <end position="81"/>
    </location>
    <ligand>
        <name>L-histidine</name>
        <dbReference type="ChEBI" id="CHEBI:57595"/>
    </ligand>
</feature>
<dbReference type="EMBL" id="MF101439">
    <property type="protein sequence ID" value="ARW65885.1"/>
    <property type="molecule type" value="Genomic_DNA"/>
</dbReference>
<dbReference type="CDD" id="cd00773">
    <property type="entry name" value="HisRS-like_core"/>
    <property type="match status" value="1"/>
</dbReference>
<dbReference type="InterPro" id="IPR041715">
    <property type="entry name" value="HisRS-like_core"/>
</dbReference>
<geneLocation type="chloroplast" evidence="7"/>
<dbReference type="InterPro" id="IPR006195">
    <property type="entry name" value="aa-tRNA-synth_II"/>
</dbReference>
<protein>
    <recommendedName>
        <fullName evidence="4">Histidine--tRNA ligase, chloroplastic</fullName>
        <ecNumber evidence="4">6.1.1.21</ecNumber>
    </recommendedName>
    <alternativeName>
        <fullName evidence="4">Histidyl-tRNA synthetase</fullName>
        <shortName evidence="4">HisRS</shortName>
    </alternativeName>
</protein>
<name>A0A1Z1MJ92_9FLOR</name>
<keyword evidence="4" id="KW-0648">Protein biosynthesis</keyword>
<dbReference type="PANTHER" id="PTHR43707:SF1">
    <property type="entry name" value="HISTIDINE--TRNA LIGASE, MITOCHONDRIAL-RELATED"/>
    <property type="match status" value="1"/>
</dbReference>
<dbReference type="Gene3D" id="3.30.930.10">
    <property type="entry name" value="Bira Bifunctional Protein, Domain 2"/>
    <property type="match status" value="1"/>
</dbReference>
<feature type="binding site" evidence="5">
    <location>
        <begin position="260"/>
        <end position="261"/>
    </location>
    <ligand>
        <name>L-histidine</name>
        <dbReference type="ChEBI" id="CHEBI:57595"/>
    </ligand>
</feature>